<sequence>MAMKVWKAVNAEHLQIQDVSVPANTFITGIAGIGGYLPLPLVALVSPFVWLADSPEHMK</sequence>
<reference evidence="3" key="1">
    <citation type="submission" date="2024-06" db="EMBL/GenBank/DDBJ databases">
        <title>Radixoralia hellwigii gen. nov., sp nov., isolated from a root canal in the human oral cavity.</title>
        <authorList>
            <person name="Bartsch S."/>
            <person name="Wittmer A."/>
            <person name="Schulz A.-K."/>
            <person name="Neumann-Schaal M."/>
            <person name="Wolf J."/>
            <person name="Gronow S."/>
            <person name="Tennert C."/>
            <person name="Haecker G."/>
            <person name="Cieplik F."/>
            <person name="Al-Ahmad A."/>
        </authorList>
    </citation>
    <scope>NUCLEOTIDE SEQUENCE [LARGE SCALE GENOMIC DNA]</scope>
    <source>
        <strain evidence="3">Wk13</strain>
    </source>
</reference>
<dbReference type="RefSeq" id="WP_418892073.1">
    <property type="nucleotide sequence ID" value="NZ_JBEUWX010000003.1"/>
</dbReference>
<evidence type="ECO:0000256" key="1">
    <source>
        <dbReference type="SAM" id="Phobius"/>
    </source>
</evidence>
<dbReference type="Proteomes" id="UP001574673">
    <property type="component" value="Unassembled WGS sequence"/>
</dbReference>
<name>A0ABV4UJ07_9RHOO</name>
<comment type="caution">
    <text evidence="2">The sequence shown here is derived from an EMBL/GenBank/DDBJ whole genome shotgun (WGS) entry which is preliminary data.</text>
</comment>
<keyword evidence="1" id="KW-0472">Membrane</keyword>
<keyword evidence="1" id="KW-0812">Transmembrane</keyword>
<evidence type="ECO:0000313" key="2">
    <source>
        <dbReference type="EMBL" id="MFA9950987.1"/>
    </source>
</evidence>
<dbReference type="EMBL" id="JBEUWX010000003">
    <property type="protein sequence ID" value="MFA9950987.1"/>
    <property type="molecule type" value="Genomic_DNA"/>
</dbReference>
<organism evidence="2 3">
    <name type="scientific">Dentiradicibacter hellwigii</name>
    <dbReference type="NCBI Taxonomy" id="3149053"/>
    <lineage>
        <taxon>Bacteria</taxon>
        <taxon>Pseudomonadati</taxon>
        <taxon>Pseudomonadota</taxon>
        <taxon>Betaproteobacteria</taxon>
        <taxon>Rhodocyclales</taxon>
        <taxon>Rhodocyclaceae</taxon>
        <taxon>Dentiradicibacter</taxon>
    </lineage>
</organism>
<proteinExistence type="predicted"/>
<feature type="transmembrane region" description="Helical" evidence="1">
    <location>
        <begin position="26"/>
        <end position="52"/>
    </location>
</feature>
<gene>
    <name evidence="2" type="ORF">ABCS64_11740</name>
</gene>
<keyword evidence="3" id="KW-1185">Reference proteome</keyword>
<keyword evidence="1" id="KW-1133">Transmembrane helix</keyword>
<protein>
    <submittedName>
        <fullName evidence="2">Uncharacterized protein</fullName>
    </submittedName>
</protein>
<accession>A0ABV4UJ07</accession>
<evidence type="ECO:0000313" key="3">
    <source>
        <dbReference type="Proteomes" id="UP001574673"/>
    </source>
</evidence>